<proteinExistence type="inferred from homology"/>
<dbReference type="AlphaFoldDB" id="A0A673YKL9"/>
<feature type="transmembrane region" description="Helical" evidence="16">
    <location>
        <begin position="235"/>
        <end position="255"/>
    </location>
</feature>
<keyword evidence="19" id="KW-1185">Reference proteome</keyword>
<keyword evidence="7" id="KW-0479">Metal-binding</keyword>
<evidence type="ECO:0000256" key="9">
    <source>
        <dbReference type="ARBA" id="ARBA00022801"/>
    </source>
</evidence>
<dbReference type="Gene3D" id="1.20.58.760">
    <property type="entry name" value="Peptidase M41"/>
    <property type="match status" value="1"/>
</dbReference>
<comment type="similarity">
    <text evidence="4">In the N-terminal section; belongs to the AAA ATPase family.</text>
</comment>
<evidence type="ECO:0000256" key="16">
    <source>
        <dbReference type="SAM" id="Phobius"/>
    </source>
</evidence>
<dbReference type="InterPro" id="IPR050928">
    <property type="entry name" value="ATP-dep_Zn_Metalloprotease"/>
</dbReference>
<feature type="region of interest" description="Disordered" evidence="15">
    <location>
        <begin position="71"/>
        <end position="108"/>
    </location>
</feature>
<dbReference type="FunFam" id="3.40.50.300:FF:000001">
    <property type="entry name" value="ATP-dependent zinc metalloprotease FtsH"/>
    <property type="match status" value="1"/>
</dbReference>
<dbReference type="InterPro" id="IPR003593">
    <property type="entry name" value="AAA+_ATPase"/>
</dbReference>
<dbReference type="InterPro" id="IPR000642">
    <property type="entry name" value="Peptidase_M41"/>
</dbReference>
<dbReference type="Proteomes" id="UP000472277">
    <property type="component" value="Chromosome 31"/>
</dbReference>
<name>A0A673YKL9_SALTR</name>
<dbReference type="PANTHER" id="PTHR43655:SF9">
    <property type="entry name" value="AFG3-LIKE PROTEIN 2"/>
    <property type="match status" value="1"/>
</dbReference>
<dbReference type="NCBIfam" id="TIGR01241">
    <property type="entry name" value="FtsH_fam"/>
    <property type="match status" value="1"/>
</dbReference>
<protein>
    <submittedName>
        <fullName evidence="18">AFG3-like AAA ATPase 2</fullName>
    </submittedName>
</protein>
<evidence type="ECO:0000256" key="11">
    <source>
        <dbReference type="ARBA" id="ARBA00022840"/>
    </source>
</evidence>
<dbReference type="InterPro" id="IPR003959">
    <property type="entry name" value="ATPase_AAA_core"/>
</dbReference>
<dbReference type="SMART" id="SM00382">
    <property type="entry name" value="AAA"/>
    <property type="match status" value="1"/>
</dbReference>
<dbReference type="GO" id="GO:0008270">
    <property type="term" value="F:zinc ion binding"/>
    <property type="evidence" value="ECO:0007669"/>
    <property type="project" value="InterPro"/>
</dbReference>
<feature type="region of interest" description="Disordered" evidence="15">
    <location>
        <begin position="732"/>
        <end position="774"/>
    </location>
</feature>
<evidence type="ECO:0000256" key="8">
    <source>
        <dbReference type="ARBA" id="ARBA00022741"/>
    </source>
</evidence>
<dbReference type="GO" id="GO:0034982">
    <property type="term" value="P:mitochondrial protein processing"/>
    <property type="evidence" value="ECO:0007669"/>
    <property type="project" value="TreeGrafter"/>
</dbReference>
<comment type="subcellular location">
    <subcellularLocation>
        <location evidence="2">Mitochondrion membrane</location>
        <topology evidence="2">Multi-pass membrane protein</topology>
    </subcellularLocation>
</comment>
<evidence type="ECO:0000256" key="14">
    <source>
        <dbReference type="ARBA" id="ARBA00023136"/>
    </source>
</evidence>
<evidence type="ECO:0000313" key="18">
    <source>
        <dbReference type="Ensembl" id="ENSSTUP00000034805.1"/>
    </source>
</evidence>
<sequence length="774" mass="86047">MTVGNDKKCNGAIFLKCIPCRFHMHLVSVRSTQVSSQADSQIVLERRTLFEHVLGAYQRLCSKPPKGMYLNAKPTTNAQKATGRASGGGGGGGGASGGGGKRGGRKDESHWYSRLQKGDVPWDDKEFRMYFLSGAAFWTMVTYFFFLREGGREVTWKDFVNNYLSKEVVDRLEVINKRYVKVVFTPGKTPVDGQYVWFNIGSVDTFERNLETAQYEMGIEGENRLPVVYSAESDGSFLLSMLPTVLIIGFLLFMLRRGPAGAGRPGGRGMGGLFSVSETTAKVLRDEIDVKFKDVAGCEEAKLEIMEFVNFLKNPKQYQDLGAKIPKGAILTGPPGTGKTLLAKATAGEADVPFITVNGSEFLEMFVGVGPARVRDLFVMARKNAPCILFIDEIDAVGRKRGRGNFGGQSEQENTLNQLLVEMDGFNTATNVVVLAGTNRPDILDPALMRPGRFDRQIYIGHPDIKGRSSIFKVHLRPLKMDAEMDKEALARKMAALTPGFSGRFLRHTGDAILDNGVRTAIIGFIDLKKTQVLQPEEKKTVAYHEAGHAVAGWYLEHADPLLKVSIIPRGKGLGYAQYLPKEQYLYTKEQLLDRMCMTLGGRVSEEIFFGRITTGAQDDLRKVTQSAYAQIVQFGMNDKVGQVSFDLPRQGEMTLEKPYSEATARLIDTEVRNLIREAYERTHTLLAEKKGDVEKVAQRLLEKEVLDKKDMVELLGLRPFAEKSTYEEFVEGTGGMDEDTSLPEGLKDWNKERDKEESTEEQVARQISGGMPF</sequence>
<dbReference type="InterPro" id="IPR003960">
    <property type="entry name" value="ATPase_AAA_CS"/>
</dbReference>
<evidence type="ECO:0000256" key="15">
    <source>
        <dbReference type="SAM" id="MobiDB-lite"/>
    </source>
</evidence>
<feature type="transmembrane region" description="Helical" evidence="16">
    <location>
        <begin position="127"/>
        <end position="146"/>
    </location>
</feature>
<evidence type="ECO:0000259" key="17">
    <source>
        <dbReference type="SMART" id="SM00382"/>
    </source>
</evidence>
<dbReference type="GO" id="GO:0004176">
    <property type="term" value="F:ATP-dependent peptidase activity"/>
    <property type="evidence" value="ECO:0007669"/>
    <property type="project" value="InterPro"/>
</dbReference>
<keyword evidence="11" id="KW-0067">ATP-binding</keyword>
<dbReference type="FunFam" id="3.40.1690.20:FF:000001">
    <property type="entry name" value="AFG3-like AAA ATPase 2"/>
    <property type="match status" value="1"/>
</dbReference>
<keyword evidence="9" id="KW-0378">Hydrolase</keyword>
<keyword evidence="10" id="KW-0862">Zinc</keyword>
<organism evidence="18 19">
    <name type="scientific">Salmo trutta</name>
    <name type="common">Brown trout</name>
    <dbReference type="NCBI Taxonomy" id="8032"/>
    <lineage>
        <taxon>Eukaryota</taxon>
        <taxon>Metazoa</taxon>
        <taxon>Chordata</taxon>
        <taxon>Craniata</taxon>
        <taxon>Vertebrata</taxon>
        <taxon>Euteleostomi</taxon>
        <taxon>Actinopterygii</taxon>
        <taxon>Neopterygii</taxon>
        <taxon>Teleostei</taxon>
        <taxon>Protacanthopterygii</taxon>
        <taxon>Salmoniformes</taxon>
        <taxon>Salmonidae</taxon>
        <taxon>Salmoninae</taxon>
        <taxon>Salmo</taxon>
    </lineage>
</organism>
<dbReference type="InterPro" id="IPR027417">
    <property type="entry name" value="P-loop_NTPase"/>
</dbReference>
<keyword evidence="8" id="KW-0547">Nucleotide-binding</keyword>
<dbReference type="SUPFAM" id="SSF140990">
    <property type="entry name" value="FtsH protease domain-like"/>
    <property type="match status" value="1"/>
</dbReference>
<keyword evidence="13" id="KW-0482">Metalloprotease</keyword>
<dbReference type="Gene3D" id="1.10.8.60">
    <property type="match status" value="1"/>
</dbReference>
<evidence type="ECO:0000256" key="1">
    <source>
        <dbReference type="ARBA" id="ARBA00001947"/>
    </source>
</evidence>
<dbReference type="Gene3D" id="3.40.50.300">
    <property type="entry name" value="P-loop containing nucleotide triphosphate hydrolases"/>
    <property type="match status" value="1"/>
</dbReference>
<evidence type="ECO:0000256" key="7">
    <source>
        <dbReference type="ARBA" id="ARBA00022723"/>
    </source>
</evidence>
<dbReference type="GeneTree" id="ENSGT00940000159566"/>
<dbReference type="Pfam" id="PF00004">
    <property type="entry name" value="AAA"/>
    <property type="match status" value="1"/>
</dbReference>
<dbReference type="FunFam" id="1.20.58.760:FF:000003">
    <property type="entry name" value="AFG3-like AAA ATPase 2"/>
    <property type="match status" value="1"/>
</dbReference>
<evidence type="ECO:0000256" key="10">
    <source>
        <dbReference type="ARBA" id="ARBA00022833"/>
    </source>
</evidence>
<evidence type="ECO:0000256" key="12">
    <source>
        <dbReference type="ARBA" id="ARBA00022989"/>
    </source>
</evidence>
<evidence type="ECO:0000256" key="2">
    <source>
        <dbReference type="ARBA" id="ARBA00004225"/>
    </source>
</evidence>
<reference evidence="18" key="1">
    <citation type="submission" date="2025-08" db="UniProtKB">
        <authorList>
            <consortium name="Ensembl"/>
        </authorList>
    </citation>
    <scope>IDENTIFICATION</scope>
</reference>
<gene>
    <name evidence="18" type="primary">afg3l2</name>
</gene>
<evidence type="ECO:0000256" key="5">
    <source>
        <dbReference type="ARBA" id="ARBA00022670"/>
    </source>
</evidence>
<dbReference type="PANTHER" id="PTHR43655">
    <property type="entry name" value="ATP-DEPENDENT PROTEASE"/>
    <property type="match status" value="1"/>
</dbReference>
<dbReference type="HAMAP" id="MF_01458">
    <property type="entry name" value="FtsH"/>
    <property type="match status" value="1"/>
</dbReference>
<dbReference type="Gene3D" id="3.40.1690.20">
    <property type="match status" value="1"/>
</dbReference>
<dbReference type="GO" id="GO:0016887">
    <property type="term" value="F:ATP hydrolysis activity"/>
    <property type="evidence" value="ECO:0007669"/>
    <property type="project" value="InterPro"/>
</dbReference>
<comment type="similarity">
    <text evidence="3">In the C-terminal section; belongs to the peptidase M41 family.</text>
</comment>
<dbReference type="Pfam" id="PF01434">
    <property type="entry name" value="Peptidase_M41"/>
    <property type="match status" value="1"/>
</dbReference>
<keyword evidence="14 16" id="KW-0472">Membrane</keyword>
<dbReference type="InterPro" id="IPR011546">
    <property type="entry name" value="Pept_M41_FtsH_extracell"/>
</dbReference>
<dbReference type="InterPro" id="IPR005936">
    <property type="entry name" value="FtsH"/>
</dbReference>
<dbReference type="PROSITE" id="PS00674">
    <property type="entry name" value="AAA"/>
    <property type="match status" value="1"/>
</dbReference>
<keyword evidence="6 16" id="KW-0812">Transmembrane</keyword>
<dbReference type="InterPro" id="IPR037219">
    <property type="entry name" value="Peptidase_M41-like"/>
</dbReference>
<evidence type="ECO:0000256" key="3">
    <source>
        <dbReference type="ARBA" id="ARBA00010044"/>
    </source>
</evidence>
<dbReference type="Ensembl" id="ENSSTUT00000036373.1">
    <property type="protein sequence ID" value="ENSSTUP00000034805.1"/>
    <property type="gene ID" value="ENSSTUG00000014778.1"/>
</dbReference>
<accession>A0A673YKL9</accession>
<evidence type="ECO:0000313" key="19">
    <source>
        <dbReference type="Proteomes" id="UP000472277"/>
    </source>
</evidence>
<feature type="compositionally biased region" description="Gly residues" evidence="15">
    <location>
        <begin position="85"/>
        <end position="101"/>
    </location>
</feature>
<dbReference type="CDD" id="cd19501">
    <property type="entry name" value="RecA-like_FtsH"/>
    <property type="match status" value="1"/>
</dbReference>
<dbReference type="Pfam" id="PF06480">
    <property type="entry name" value="FtsH_ext"/>
    <property type="match status" value="1"/>
</dbReference>
<dbReference type="GO" id="GO:0005524">
    <property type="term" value="F:ATP binding"/>
    <property type="evidence" value="ECO:0007669"/>
    <property type="project" value="UniProtKB-KW"/>
</dbReference>
<dbReference type="GO" id="GO:0004222">
    <property type="term" value="F:metalloendopeptidase activity"/>
    <property type="evidence" value="ECO:0007669"/>
    <property type="project" value="InterPro"/>
</dbReference>
<comment type="cofactor">
    <cofactor evidence="1">
        <name>Zn(2+)</name>
        <dbReference type="ChEBI" id="CHEBI:29105"/>
    </cofactor>
</comment>
<feature type="compositionally biased region" description="Basic and acidic residues" evidence="15">
    <location>
        <begin position="746"/>
        <end position="757"/>
    </location>
</feature>
<dbReference type="SUPFAM" id="SSF52540">
    <property type="entry name" value="P-loop containing nucleoside triphosphate hydrolases"/>
    <property type="match status" value="1"/>
</dbReference>
<evidence type="ECO:0000256" key="6">
    <source>
        <dbReference type="ARBA" id="ARBA00022692"/>
    </source>
</evidence>
<reference evidence="18" key="2">
    <citation type="submission" date="2025-09" db="UniProtKB">
        <authorList>
            <consortium name="Ensembl"/>
        </authorList>
    </citation>
    <scope>IDENTIFICATION</scope>
</reference>
<keyword evidence="5" id="KW-0645">Protease</keyword>
<feature type="domain" description="AAA+ ATPase" evidence="17">
    <location>
        <begin position="325"/>
        <end position="464"/>
    </location>
</feature>
<dbReference type="GO" id="GO:0005745">
    <property type="term" value="C:m-AAA complex"/>
    <property type="evidence" value="ECO:0007669"/>
    <property type="project" value="TreeGrafter"/>
</dbReference>
<evidence type="ECO:0000256" key="4">
    <source>
        <dbReference type="ARBA" id="ARBA00010550"/>
    </source>
</evidence>
<evidence type="ECO:0000256" key="13">
    <source>
        <dbReference type="ARBA" id="ARBA00023049"/>
    </source>
</evidence>
<keyword evidence="12 16" id="KW-1133">Transmembrane helix</keyword>